<protein>
    <submittedName>
        <fullName evidence="2">Uncharacterized protein</fullName>
    </submittedName>
</protein>
<name>A0A8H7DP26_PLEOS</name>
<feature type="compositionally biased region" description="Basic and acidic residues" evidence="1">
    <location>
        <begin position="93"/>
        <end position="104"/>
    </location>
</feature>
<dbReference type="EMBL" id="JACETU010000010">
    <property type="protein sequence ID" value="KAF7419693.1"/>
    <property type="molecule type" value="Genomic_DNA"/>
</dbReference>
<dbReference type="OrthoDB" id="3256444at2759"/>
<sequence length="235" mass="26791">MIMGMTANMGQFISHAFALLPHVVPDTPGSVRASKRKRAHTAIDAESDKDPIPPTSSTASKRQKPVAKPRPVTEEVDEDGFLKDISVQDINDEAPRKQREDSSRDIQVFFSEAFETQTSDGKRRRRRCIKCPRKHGDEQPSFVADVSTLRRHVESNHRAAYMDWCAANDFEPKLPKYRAQIREKKAASRQKTLEPHLKEMPTCALPYSDHLYHEAAIHWLVENDLPIQALEHPSF</sequence>
<accession>A0A8H7DP26</accession>
<organism evidence="2 3">
    <name type="scientific">Pleurotus ostreatus</name>
    <name type="common">Oyster mushroom</name>
    <name type="synonym">White-rot fungus</name>
    <dbReference type="NCBI Taxonomy" id="5322"/>
    <lineage>
        <taxon>Eukaryota</taxon>
        <taxon>Fungi</taxon>
        <taxon>Dikarya</taxon>
        <taxon>Basidiomycota</taxon>
        <taxon>Agaricomycotina</taxon>
        <taxon>Agaricomycetes</taxon>
        <taxon>Agaricomycetidae</taxon>
        <taxon>Agaricales</taxon>
        <taxon>Pleurotineae</taxon>
        <taxon>Pleurotaceae</taxon>
        <taxon>Pleurotus</taxon>
    </lineage>
</organism>
<dbReference type="Proteomes" id="UP000623687">
    <property type="component" value="Unassembled WGS sequence"/>
</dbReference>
<proteinExistence type="predicted"/>
<comment type="caution">
    <text evidence="2">The sequence shown here is derived from an EMBL/GenBank/DDBJ whole genome shotgun (WGS) entry which is preliminary data.</text>
</comment>
<dbReference type="VEuPathDB" id="FungiDB:PC9H_002285"/>
<reference evidence="2" key="1">
    <citation type="submission" date="2019-07" db="EMBL/GenBank/DDBJ databases">
        <authorList>
            <person name="Palmer J.M."/>
        </authorList>
    </citation>
    <scope>NUCLEOTIDE SEQUENCE</scope>
    <source>
        <strain evidence="2">PC9</strain>
    </source>
</reference>
<keyword evidence="3" id="KW-1185">Reference proteome</keyword>
<feature type="compositionally biased region" description="Basic and acidic residues" evidence="1">
    <location>
        <begin position="41"/>
        <end position="51"/>
    </location>
</feature>
<evidence type="ECO:0000313" key="2">
    <source>
        <dbReference type="EMBL" id="KAF7419693.1"/>
    </source>
</evidence>
<gene>
    <name evidence="2" type="ORF">PC9H_002285</name>
</gene>
<dbReference type="RefSeq" id="XP_036626547.1">
    <property type="nucleotide sequence ID" value="XM_036771926.1"/>
</dbReference>
<dbReference type="AlphaFoldDB" id="A0A8H7DP26"/>
<dbReference type="GeneID" id="59372126"/>
<evidence type="ECO:0000313" key="3">
    <source>
        <dbReference type="Proteomes" id="UP000623687"/>
    </source>
</evidence>
<feature type="region of interest" description="Disordered" evidence="1">
    <location>
        <begin position="28"/>
        <end position="104"/>
    </location>
</feature>
<evidence type="ECO:0000256" key="1">
    <source>
        <dbReference type="SAM" id="MobiDB-lite"/>
    </source>
</evidence>